<dbReference type="PROSITE" id="PS50853">
    <property type="entry name" value="FN3"/>
    <property type="match status" value="1"/>
</dbReference>
<dbReference type="Proteomes" id="UP001145087">
    <property type="component" value="Unassembled WGS sequence"/>
</dbReference>
<dbReference type="InterPro" id="IPR036116">
    <property type="entry name" value="FN3_sf"/>
</dbReference>
<evidence type="ECO:0000259" key="1">
    <source>
        <dbReference type="PROSITE" id="PS50853"/>
    </source>
</evidence>
<dbReference type="Gene3D" id="2.60.40.10">
    <property type="entry name" value="Immunoglobulins"/>
    <property type="match status" value="1"/>
</dbReference>
<evidence type="ECO:0000313" key="2">
    <source>
        <dbReference type="EMBL" id="MCY1719462.1"/>
    </source>
</evidence>
<dbReference type="InterPro" id="IPR033803">
    <property type="entry name" value="CBD-like_Golvesin-Xly"/>
</dbReference>
<gene>
    <name evidence="2" type="ORF">OU798_03865</name>
</gene>
<dbReference type="SUPFAM" id="SSF49265">
    <property type="entry name" value="Fibronectin type III"/>
    <property type="match status" value="1"/>
</dbReference>
<proteinExistence type="predicted"/>
<dbReference type="RefSeq" id="WP_343331799.1">
    <property type="nucleotide sequence ID" value="NZ_JAPOHD010000007.1"/>
</dbReference>
<dbReference type="InterPro" id="IPR003961">
    <property type="entry name" value="FN3_dom"/>
</dbReference>
<dbReference type="Pfam" id="PF25275">
    <property type="entry name" value="Golvesin_C"/>
    <property type="match status" value="1"/>
</dbReference>
<dbReference type="AlphaFoldDB" id="A0A9X3F434"/>
<dbReference type="Pfam" id="PF00041">
    <property type="entry name" value="fn3"/>
    <property type="match status" value="1"/>
</dbReference>
<sequence length="978" mass="110585">MTLLKVFFLTAFFLLHPFFTLFGQDTDSIRIYLNTRLKSVRSSDIYFGDQNYFNTKRVAIDSVYFSSENDTLVLLFNKALAEMPVREAKIGNIKNSIKTLLPENVQSKPIKIVANGVELSDLIPNYYRSFEKQNKNRLTQKVQTERKNVVTPRLPYEISSGLKNSNIAMWNSHGWYYEPKFDRWEWQRARLFTTLEDISPTVFVTEYITPMLENAGANVFNPRERDRQHNMVIVDNNGSNGKSRFKKPKKRDEKQIGFAVGKTPYVSENPFELGTSITFKSLNRKENVATYIPDIPESGDYSVYVSYGKGEGKVTYRVYHSGGTTDFEVDQQIGFGTWIYLGNFHFLKGVDKKASKVDLIIPEGSSKKFSADAVRFGGGMGVIERKGKTGGRARYFEGARYNIQFSGAPDTLVWKLNENDDYKDDYMSRGEWVDWLIGAPFGPAKNRQHPGLRIPIDLALAFHTDAGILSGDEIVGTLGIYSTDRDTSVFADGQSKYASRDLSDLIQTQIVDDINSIYKCDWKRRGMWNSQYSEAYRPQVPSMLLELLSHQNFNDVKYILHPKFRFDVSRAIYKAILRFLATQNGFDYVVQPLPVDHLSSEFVSGNSVKLSWQPVLDEIEPSAKPNKYMVYQRTGENGFDNGMLVEKPEIAISNLEKGKVYGFKITAVNAGGESFPSEIVSVGIAENSKGEILIVNGFDRVDGPEIFETDSLSGVWRQLDHGVAYGYDISTTGDQYDFTRKSVWEDDDNPGHGASYADLETTIFRGNTFDFSCAHGTGILAAGYNFTTCSDEAVENGRINLNNYALVDLLYGEEKTSFLPGKDTTPYSEIYTDKMLEALEGYTKNGGNILITGAYIGTDIPKDKETVNRVTEILKFKWRTNHAVKNGQFYSTSDDLNFQSEYNTDYNLEQYPVEAPDGIEPKDSSAQTIFRYSENNVSAGVLYKGDYKVVALGFPYESVKGDNARNKLMNEILKMLME</sequence>
<organism evidence="2 3">
    <name type="scientific">Draconibacterium aestuarii</name>
    <dbReference type="NCBI Taxonomy" id="2998507"/>
    <lineage>
        <taxon>Bacteria</taxon>
        <taxon>Pseudomonadati</taxon>
        <taxon>Bacteroidota</taxon>
        <taxon>Bacteroidia</taxon>
        <taxon>Marinilabiliales</taxon>
        <taxon>Prolixibacteraceae</taxon>
        <taxon>Draconibacterium</taxon>
    </lineage>
</organism>
<dbReference type="EMBL" id="JAPOHD010000007">
    <property type="protein sequence ID" value="MCY1719462.1"/>
    <property type="molecule type" value="Genomic_DNA"/>
</dbReference>
<reference evidence="2" key="1">
    <citation type="submission" date="2022-11" db="EMBL/GenBank/DDBJ databases">
        <title>Marilongibacter aestuarii gen. nov., sp. nov., isolated from tidal flat sediment.</title>
        <authorList>
            <person name="Jiayan W."/>
        </authorList>
    </citation>
    <scope>NUCLEOTIDE SEQUENCE</scope>
    <source>
        <strain evidence="2">Z1-6</strain>
    </source>
</reference>
<dbReference type="Gene3D" id="3.40.630.40">
    <property type="entry name" value="Zn-dependent exopeptidases"/>
    <property type="match status" value="1"/>
</dbReference>
<dbReference type="CDD" id="cd00063">
    <property type="entry name" value="FN3"/>
    <property type="match status" value="1"/>
</dbReference>
<dbReference type="InterPro" id="IPR013783">
    <property type="entry name" value="Ig-like_fold"/>
</dbReference>
<comment type="caution">
    <text evidence="2">The sequence shown here is derived from an EMBL/GenBank/DDBJ whole genome shotgun (WGS) entry which is preliminary data.</text>
</comment>
<keyword evidence="3" id="KW-1185">Reference proteome</keyword>
<feature type="domain" description="Fibronectin type-III" evidence="1">
    <location>
        <begin position="594"/>
        <end position="687"/>
    </location>
</feature>
<name>A0A9X3F434_9BACT</name>
<protein>
    <submittedName>
        <fullName evidence="2">Fibronectin type III domain-containing protein</fullName>
    </submittedName>
</protein>
<accession>A0A9X3F434</accession>
<dbReference type="SMART" id="SM00060">
    <property type="entry name" value="FN3"/>
    <property type="match status" value="1"/>
</dbReference>
<dbReference type="SUPFAM" id="SSF53187">
    <property type="entry name" value="Zn-dependent exopeptidases"/>
    <property type="match status" value="1"/>
</dbReference>
<evidence type="ECO:0000313" key="3">
    <source>
        <dbReference type="Proteomes" id="UP001145087"/>
    </source>
</evidence>